<evidence type="ECO:0000256" key="1">
    <source>
        <dbReference type="ARBA" id="ARBA00004141"/>
    </source>
</evidence>
<name>A0A4U1JM17_9BACT</name>
<dbReference type="InterPro" id="IPR002645">
    <property type="entry name" value="STAS_dom"/>
</dbReference>
<evidence type="ECO:0000256" key="4">
    <source>
        <dbReference type="ARBA" id="ARBA00023136"/>
    </source>
</evidence>
<feature type="transmembrane region" description="Helical" evidence="5">
    <location>
        <begin position="338"/>
        <end position="357"/>
    </location>
</feature>
<feature type="transmembrane region" description="Helical" evidence="5">
    <location>
        <begin position="113"/>
        <end position="132"/>
    </location>
</feature>
<dbReference type="GO" id="GO:0016020">
    <property type="term" value="C:membrane"/>
    <property type="evidence" value="ECO:0007669"/>
    <property type="project" value="UniProtKB-SubCell"/>
</dbReference>
<dbReference type="GO" id="GO:0055085">
    <property type="term" value="P:transmembrane transport"/>
    <property type="evidence" value="ECO:0007669"/>
    <property type="project" value="InterPro"/>
</dbReference>
<organism evidence="7 8">
    <name type="scientific">Polyangium fumosum</name>
    <dbReference type="NCBI Taxonomy" id="889272"/>
    <lineage>
        <taxon>Bacteria</taxon>
        <taxon>Pseudomonadati</taxon>
        <taxon>Myxococcota</taxon>
        <taxon>Polyangia</taxon>
        <taxon>Polyangiales</taxon>
        <taxon>Polyangiaceae</taxon>
        <taxon>Polyangium</taxon>
    </lineage>
</organism>
<feature type="transmembrane region" description="Helical" evidence="5">
    <location>
        <begin position="265"/>
        <end position="284"/>
    </location>
</feature>
<keyword evidence="3 5" id="KW-1133">Transmembrane helix</keyword>
<dbReference type="PROSITE" id="PS50801">
    <property type="entry name" value="STAS"/>
    <property type="match status" value="1"/>
</dbReference>
<feature type="transmembrane region" description="Helical" evidence="5">
    <location>
        <begin position="392"/>
        <end position="409"/>
    </location>
</feature>
<dbReference type="EMBL" id="SSMQ01000001">
    <property type="protein sequence ID" value="TKD13038.1"/>
    <property type="molecule type" value="Genomic_DNA"/>
</dbReference>
<sequence length="525" mass="55584">MTLKENLGKDHLRYDAAAGLVVFLVALPLCLGIALASGAPLLAGLVAGVVGGIVVGFVSGSDVSVSGPAAGLTVIVATAIHGLGYQAFLAAVIFCGVLQLAFGALRLGAIADYVPTAVIKGMLAAIGIVIVLKQIPHALGRDLDFEMDMSFIEPDGKENTLSAIVKSLLSASGGAVVISLVSLVLLVAWDKLVVPRGKIFKLIPAPLVVVVVGTLINEAFRLGTNGFHLKGEDGHLVSLPILRSPVDIVGELPRPMWAAFKDQRIYVTGATLAAVASLESLLALEAGQRLDPYKRIALPNRELVAQGLGNITSGLLGGLPVTSVVVRTSANVYAGGRTRWSTILHALLLLAAVLFLGRILNHVPLAALAALLIVIGSKLAPRALFRQMWHEGLGVFVPFIVTILAIVFTDLLKGVLIGLAVGVFFVIRTNSHAAMIVVSQDNYSLLRFNKDISFVHKAELKEKLARVPEGTTLIVDGTRALHVDRDAFEVLDDFVENAKFKDIKVEFKNLRGKRPDGELPPARTS</sequence>
<evidence type="ECO:0000256" key="5">
    <source>
        <dbReference type="SAM" id="Phobius"/>
    </source>
</evidence>
<evidence type="ECO:0000256" key="3">
    <source>
        <dbReference type="ARBA" id="ARBA00022989"/>
    </source>
</evidence>
<keyword evidence="2 5" id="KW-0812">Transmembrane</keyword>
<gene>
    <name evidence="7" type="ORF">E8A74_00315</name>
</gene>
<dbReference type="RefSeq" id="WP_136926854.1">
    <property type="nucleotide sequence ID" value="NZ_SSMQ01000001.1"/>
</dbReference>
<evidence type="ECO:0000313" key="7">
    <source>
        <dbReference type="EMBL" id="TKD13038.1"/>
    </source>
</evidence>
<feature type="transmembrane region" description="Helical" evidence="5">
    <location>
        <begin position="363"/>
        <end position="380"/>
    </location>
</feature>
<dbReference type="InterPro" id="IPR001902">
    <property type="entry name" value="SLC26A/SulP_fam"/>
</dbReference>
<feature type="domain" description="STAS" evidence="6">
    <location>
        <begin position="433"/>
        <end position="511"/>
    </location>
</feature>
<evidence type="ECO:0000256" key="2">
    <source>
        <dbReference type="ARBA" id="ARBA00022692"/>
    </source>
</evidence>
<feature type="transmembrane region" description="Helical" evidence="5">
    <location>
        <begin position="304"/>
        <end position="326"/>
    </location>
</feature>
<dbReference type="OrthoDB" id="9771198at2"/>
<keyword evidence="4 5" id="KW-0472">Membrane</keyword>
<protein>
    <submittedName>
        <fullName evidence="7">SulP family inorganic anion transporter</fullName>
    </submittedName>
</protein>
<evidence type="ECO:0000259" key="6">
    <source>
        <dbReference type="PROSITE" id="PS50801"/>
    </source>
</evidence>
<keyword evidence="8" id="KW-1185">Reference proteome</keyword>
<accession>A0A4U1JM17</accession>
<dbReference type="PANTHER" id="PTHR11814">
    <property type="entry name" value="SULFATE TRANSPORTER"/>
    <property type="match status" value="1"/>
</dbReference>
<proteinExistence type="predicted"/>
<comment type="subcellular location">
    <subcellularLocation>
        <location evidence="1">Membrane</location>
        <topology evidence="1">Multi-pass membrane protein</topology>
    </subcellularLocation>
</comment>
<dbReference type="Proteomes" id="UP000309215">
    <property type="component" value="Unassembled WGS sequence"/>
</dbReference>
<dbReference type="InterPro" id="IPR011547">
    <property type="entry name" value="SLC26A/SulP_dom"/>
</dbReference>
<comment type="caution">
    <text evidence="7">The sequence shown here is derived from an EMBL/GenBank/DDBJ whole genome shotgun (WGS) entry which is preliminary data.</text>
</comment>
<dbReference type="Pfam" id="PF00916">
    <property type="entry name" value="Sulfate_transp"/>
    <property type="match status" value="1"/>
</dbReference>
<feature type="transmembrane region" description="Helical" evidence="5">
    <location>
        <begin position="199"/>
        <end position="220"/>
    </location>
</feature>
<feature type="transmembrane region" description="Helical" evidence="5">
    <location>
        <begin position="41"/>
        <end position="60"/>
    </location>
</feature>
<feature type="transmembrane region" description="Helical" evidence="5">
    <location>
        <begin position="12"/>
        <end position="35"/>
    </location>
</feature>
<feature type="transmembrane region" description="Helical" evidence="5">
    <location>
        <begin position="167"/>
        <end position="187"/>
    </location>
</feature>
<dbReference type="AlphaFoldDB" id="A0A4U1JM17"/>
<evidence type="ECO:0000313" key="8">
    <source>
        <dbReference type="Proteomes" id="UP000309215"/>
    </source>
</evidence>
<reference evidence="7 8" key="1">
    <citation type="submission" date="2019-04" db="EMBL/GenBank/DDBJ databases">
        <authorList>
            <person name="Li Y."/>
            <person name="Wang J."/>
        </authorList>
    </citation>
    <scope>NUCLEOTIDE SEQUENCE [LARGE SCALE GENOMIC DNA]</scope>
    <source>
        <strain evidence="7 8">DSM 14668</strain>
    </source>
</reference>
<feature type="transmembrane region" description="Helical" evidence="5">
    <location>
        <begin position="72"/>
        <end position="101"/>
    </location>
</feature>